<dbReference type="AlphaFoldDB" id="A0A6M3M5Q2"/>
<name>A0A6M3M5Q2_9ZZZZ</name>
<dbReference type="SFLD" id="SFLDS00029">
    <property type="entry name" value="Radical_SAM"/>
    <property type="match status" value="1"/>
</dbReference>
<dbReference type="Pfam" id="PF04055">
    <property type="entry name" value="Radical_SAM"/>
    <property type="match status" value="1"/>
</dbReference>
<dbReference type="Gene3D" id="3.80.30.30">
    <property type="match status" value="1"/>
</dbReference>
<feature type="domain" description="Radical SAM core" evidence="4">
    <location>
        <begin position="24"/>
        <end position="187"/>
    </location>
</feature>
<dbReference type="SFLD" id="SFLDG01084">
    <property type="entry name" value="Uncharacterised_Radical_SAM_Su"/>
    <property type="match status" value="1"/>
</dbReference>
<keyword evidence="1" id="KW-0479">Metal-binding</keyword>
<accession>A0A6M3M5Q2</accession>
<dbReference type="GO" id="GO:0051536">
    <property type="term" value="F:iron-sulfur cluster binding"/>
    <property type="evidence" value="ECO:0007669"/>
    <property type="project" value="UniProtKB-KW"/>
</dbReference>
<dbReference type="InterPro" id="IPR058240">
    <property type="entry name" value="rSAM_sf"/>
</dbReference>
<keyword evidence="3" id="KW-0411">Iron-sulfur</keyword>
<evidence type="ECO:0000256" key="1">
    <source>
        <dbReference type="ARBA" id="ARBA00022723"/>
    </source>
</evidence>
<evidence type="ECO:0000256" key="3">
    <source>
        <dbReference type="ARBA" id="ARBA00023014"/>
    </source>
</evidence>
<evidence type="ECO:0000259" key="4">
    <source>
        <dbReference type="Pfam" id="PF04055"/>
    </source>
</evidence>
<dbReference type="InterPro" id="IPR007197">
    <property type="entry name" value="rSAM"/>
</dbReference>
<evidence type="ECO:0000256" key="2">
    <source>
        <dbReference type="ARBA" id="ARBA00023004"/>
    </source>
</evidence>
<dbReference type="SUPFAM" id="SSF102114">
    <property type="entry name" value="Radical SAM enzymes"/>
    <property type="match status" value="1"/>
</dbReference>
<sequence length="246" mass="28549">MIEGLKIIYEPKGRAREYAPLALNIYTGCTHGCKYCYCAKMWKSDDFYKNAKPRKDLMKNVKADSVFLADKFVDKNPEILLSFSGDVYQPLEQKLRLTRQVIETFIQHNLRFTILTKGGPVAQADFDLLADYPNCSFGTTLCFIYQDYADKWEPFSPTIKERAQVIKKAYALGIKTWVSLEPVIDPKQAIRIVEVLHPIVAHWKVGKINHFPEYENLDWVSFREEIRGLFDRIGTSYYIKKSLTEL</sequence>
<gene>
    <name evidence="5" type="ORF">MM171B01126_0003</name>
</gene>
<proteinExistence type="predicted"/>
<dbReference type="CDD" id="cd01335">
    <property type="entry name" value="Radical_SAM"/>
    <property type="match status" value="1"/>
</dbReference>
<keyword evidence="2" id="KW-0408">Iron</keyword>
<organism evidence="5">
    <name type="scientific">viral metagenome</name>
    <dbReference type="NCBI Taxonomy" id="1070528"/>
    <lineage>
        <taxon>unclassified sequences</taxon>
        <taxon>metagenomes</taxon>
        <taxon>organismal metagenomes</taxon>
    </lineage>
</organism>
<evidence type="ECO:0000313" key="5">
    <source>
        <dbReference type="EMBL" id="QJB02628.1"/>
    </source>
</evidence>
<dbReference type="GO" id="GO:0046872">
    <property type="term" value="F:metal ion binding"/>
    <property type="evidence" value="ECO:0007669"/>
    <property type="project" value="UniProtKB-KW"/>
</dbReference>
<reference evidence="5" key="1">
    <citation type="submission" date="2020-03" db="EMBL/GenBank/DDBJ databases">
        <title>The deep terrestrial virosphere.</title>
        <authorList>
            <person name="Holmfeldt K."/>
            <person name="Nilsson E."/>
            <person name="Simone D."/>
            <person name="Lopez-Fernandez M."/>
            <person name="Wu X."/>
            <person name="de Brujin I."/>
            <person name="Lundin D."/>
            <person name="Andersson A."/>
            <person name="Bertilsson S."/>
            <person name="Dopson M."/>
        </authorList>
    </citation>
    <scope>NUCLEOTIDE SEQUENCE</scope>
    <source>
        <strain evidence="5">MM171B01126</strain>
    </source>
</reference>
<dbReference type="PANTHER" id="PTHR43432:SF3">
    <property type="entry name" value="SLR0285 PROTEIN"/>
    <property type="match status" value="1"/>
</dbReference>
<dbReference type="GO" id="GO:0003824">
    <property type="term" value="F:catalytic activity"/>
    <property type="evidence" value="ECO:0007669"/>
    <property type="project" value="InterPro"/>
</dbReference>
<dbReference type="InterPro" id="IPR040086">
    <property type="entry name" value="MJ0683-like"/>
</dbReference>
<protein>
    <submittedName>
        <fullName evidence="5">Putative radical SAM superfamily protein</fullName>
    </submittedName>
</protein>
<dbReference type="EMBL" id="MT143797">
    <property type="protein sequence ID" value="QJB02628.1"/>
    <property type="molecule type" value="Genomic_DNA"/>
</dbReference>
<dbReference type="PANTHER" id="PTHR43432">
    <property type="entry name" value="SLR0285 PROTEIN"/>
    <property type="match status" value="1"/>
</dbReference>